<dbReference type="Gene3D" id="3.40.50.1820">
    <property type="entry name" value="alpha/beta hydrolase"/>
    <property type="match status" value="1"/>
</dbReference>
<dbReference type="KEGG" id="abae:CL176_00945"/>
<dbReference type="EMBL" id="CP023434">
    <property type="protein sequence ID" value="AXY24708.1"/>
    <property type="molecule type" value="Genomic_DNA"/>
</dbReference>
<dbReference type="PANTHER" id="PTHR48098">
    <property type="entry name" value="ENTEROCHELIN ESTERASE-RELATED"/>
    <property type="match status" value="1"/>
</dbReference>
<evidence type="ECO:0000313" key="2">
    <source>
        <dbReference type="Proteomes" id="UP000263232"/>
    </source>
</evidence>
<name>A0A347WI01_9LACT</name>
<protein>
    <submittedName>
        <fullName evidence="1">Transposase</fullName>
    </submittedName>
</protein>
<organism evidence="1 2">
    <name type="scientific">Suicoccus acidiformans</name>
    <dbReference type="NCBI Taxonomy" id="2036206"/>
    <lineage>
        <taxon>Bacteria</taxon>
        <taxon>Bacillati</taxon>
        <taxon>Bacillota</taxon>
        <taxon>Bacilli</taxon>
        <taxon>Lactobacillales</taxon>
        <taxon>Aerococcaceae</taxon>
        <taxon>Suicoccus</taxon>
    </lineage>
</organism>
<dbReference type="OrthoDB" id="9775130at2"/>
<dbReference type="InterPro" id="IPR050583">
    <property type="entry name" value="Mycobacterial_A85_antigen"/>
</dbReference>
<dbReference type="RefSeq" id="WP_118989632.1">
    <property type="nucleotide sequence ID" value="NZ_CP023434.1"/>
</dbReference>
<dbReference type="Proteomes" id="UP000263232">
    <property type="component" value="Chromosome"/>
</dbReference>
<keyword evidence="2" id="KW-1185">Reference proteome</keyword>
<dbReference type="InterPro" id="IPR000801">
    <property type="entry name" value="Esterase-like"/>
</dbReference>
<dbReference type="AlphaFoldDB" id="A0A347WI01"/>
<dbReference type="PANTHER" id="PTHR48098:SF3">
    <property type="entry name" value="IRON(III) ENTEROBACTIN ESTERASE"/>
    <property type="match status" value="1"/>
</dbReference>
<dbReference type="Pfam" id="PF00756">
    <property type="entry name" value="Esterase"/>
    <property type="match status" value="1"/>
</dbReference>
<evidence type="ECO:0000313" key="1">
    <source>
        <dbReference type="EMBL" id="AXY24708.1"/>
    </source>
</evidence>
<reference evidence="1 2" key="1">
    <citation type="submission" date="2017-09" db="EMBL/GenBank/DDBJ databases">
        <title>Complete genome sequence of Oxytococcus suis strain ZY16052.</title>
        <authorList>
            <person name="Li F."/>
        </authorList>
    </citation>
    <scope>NUCLEOTIDE SEQUENCE [LARGE SCALE GENOMIC DNA]</scope>
    <source>
        <strain evidence="1 2">ZY16052</strain>
    </source>
</reference>
<dbReference type="InterPro" id="IPR029058">
    <property type="entry name" value="AB_hydrolase_fold"/>
</dbReference>
<proteinExistence type="predicted"/>
<accession>A0A347WI01</accession>
<gene>
    <name evidence="1" type="ORF">CL176_00945</name>
</gene>
<sequence length="250" mass="28904">MHFESRSHYSGHLGREMYFNKYGHAGIPVIVFPSSGGSKDEFADFDMIRSVESYINEGRVQFYTPSSVDSESWLAEHKSAHDQALAHNQYDKYIIHEFLPLIRHESNWQGKIMVTGASMGAYHSINFGLRHPDVFGVVLAMSGVYDARFFTGDYGSDIAVYENSPIDYLWNMQDEWFLDQYRQNHYIVSVGQGDWEGPHIADTRRLEDAFRAKGIPGWFDYWGHDVPHDWPAWRDQIAYFFGKLAEQGIL</sequence>
<dbReference type="SUPFAM" id="SSF53474">
    <property type="entry name" value="alpha/beta-Hydrolases"/>
    <property type="match status" value="1"/>
</dbReference>